<dbReference type="AlphaFoldDB" id="A0A222FKS5"/>
<dbReference type="KEGG" id="bsan:CHH28_12170"/>
<feature type="domain" description="DUF2489" evidence="1">
    <location>
        <begin position="13"/>
        <end position="146"/>
    </location>
</feature>
<dbReference type="RefSeq" id="WP_094060560.1">
    <property type="nucleotide sequence ID" value="NZ_CP022530.1"/>
</dbReference>
<evidence type="ECO:0000313" key="3">
    <source>
        <dbReference type="Proteomes" id="UP000202440"/>
    </source>
</evidence>
<dbReference type="OrthoDB" id="5740155at2"/>
<dbReference type="Proteomes" id="UP000202440">
    <property type="component" value="Chromosome"/>
</dbReference>
<reference evidence="2 3" key="1">
    <citation type="submission" date="2017-07" db="EMBL/GenBank/DDBJ databases">
        <title>Annotated genome sequence of Bacterioplanes sanyensis isolated from Red Sea.</title>
        <authorList>
            <person name="Rehman Z.U."/>
        </authorList>
    </citation>
    <scope>NUCLEOTIDE SEQUENCE [LARGE SCALE GENOMIC DNA]</scope>
    <source>
        <strain evidence="2 3">NV9</strain>
    </source>
</reference>
<accession>A0A222FKS5</accession>
<sequence length="158" mass="18231">MVYLMTGIAVVIVLALSGYAWTLTRRVKAAQQRQQQEEIAAAEALRSKQHELVNDVHFVARSVLAEQCEITEGVLRIHYLIQALDPATWAVDELATVRRHHQATAEMPILDAYQKLSKREQFKLDKQRWQLESDHKDAIEKELTWLVGHRFPNVTLLH</sequence>
<gene>
    <name evidence="2" type="ORF">CHH28_12170</name>
</gene>
<name>A0A222FKS5_9GAMM</name>
<evidence type="ECO:0000313" key="2">
    <source>
        <dbReference type="EMBL" id="ASP39380.1"/>
    </source>
</evidence>
<evidence type="ECO:0000259" key="1">
    <source>
        <dbReference type="Pfam" id="PF10675"/>
    </source>
</evidence>
<protein>
    <recommendedName>
        <fullName evidence="1">DUF2489 domain-containing protein</fullName>
    </recommendedName>
</protein>
<keyword evidence="3" id="KW-1185">Reference proteome</keyword>
<dbReference type="EMBL" id="CP022530">
    <property type="protein sequence ID" value="ASP39380.1"/>
    <property type="molecule type" value="Genomic_DNA"/>
</dbReference>
<proteinExistence type="predicted"/>
<organism evidence="2 3">
    <name type="scientific">Bacterioplanes sanyensis</name>
    <dbReference type="NCBI Taxonomy" id="1249553"/>
    <lineage>
        <taxon>Bacteria</taxon>
        <taxon>Pseudomonadati</taxon>
        <taxon>Pseudomonadota</taxon>
        <taxon>Gammaproteobacteria</taxon>
        <taxon>Oceanospirillales</taxon>
        <taxon>Oceanospirillaceae</taxon>
        <taxon>Bacterioplanes</taxon>
    </lineage>
</organism>
<dbReference type="InterPro" id="IPR019617">
    <property type="entry name" value="DUF2489"/>
</dbReference>
<dbReference type="Pfam" id="PF10675">
    <property type="entry name" value="DUF2489"/>
    <property type="match status" value="1"/>
</dbReference>